<dbReference type="SMART" id="SM00093">
    <property type="entry name" value="SERPIN"/>
    <property type="match status" value="1"/>
</dbReference>
<dbReference type="Gene3D" id="3.30.497.10">
    <property type="entry name" value="Antithrombin, subunit I, domain 2"/>
    <property type="match status" value="1"/>
</dbReference>
<evidence type="ECO:0000256" key="4">
    <source>
        <dbReference type="RuleBase" id="RU000411"/>
    </source>
</evidence>
<dbReference type="Pfam" id="PF00079">
    <property type="entry name" value="Serpin"/>
    <property type="match status" value="1"/>
</dbReference>
<evidence type="ECO:0000259" key="5">
    <source>
        <dbReference type="SMART" id="SM00093"/>
    </source>
</evidence>
<dbReference type="InterPro" id="IPR023795">
    <property type="entry name" value="Serpin_CS"/>
</dbReference>
<dbReference type="AlphaFoldDB" id="A0A8J9UX01"/>
<evidence type="ECO:0000313" key="7">
    <source>
        <dbReference type="Proteomes" id="UP000838878"/>
    </source>
</evidence>
<organism evidence="6 7">
    <name type="scientific">Brenthis ino</name>
    <name type="common">lesser marbled fritillary</name>
    <dbReference type="NCBI Taxonomy" id="405034"/>
    <lineage>
        <taxon>Eukaryota</taxon>
        <taxon>Metazoa</taxon>
        <taxon>Ecdysozoa</taxon>
        <taxon>Arthropoda</taxon>
        <taxon>Hexapoda</taxon>
        <taxon>Insecta</taxon>
        <taxon>Pterygota</taxon>
        <taxon>Neoptera</taxon>
        <taxon>Endopterygota</taxon>
        <taxon>Lepidoptera</taxon>
        <taxon>Glossata</taxon>
        <taxon>Ditrysia</taxon>
        <taxon>Papilionoidea</taxon>
        <taxon>Nymphalidae</taxon>
        <taxon>Heliconiinae</taxon>
        <taxon>Argynnini</taxon>
        <taxon>Brenthis</taxon>
    </lineage>
</organism>
<dbReference type="InterPro" id="IPR042185">
    <property type="entry name" value="Serpin_sf_2"/>
</dbReference>
<dbReference type="PANTHER" id="PTHR11461">
    <property type="entry name" value="SERINE PROTEASE INHIBITOR, SERPIN"/>
    <property type="match status" value="1"/>
</dbReference>
<dbReference type="InterPro" id="IPR042178">
    <property type="entry name" value="Serpin_sf_1"/>
</dbReference>
<evidence type="ECO:0000256" key="2">
    <source>
        <dbReference type="ARBA" id="ARBA00022690"/>
    </source>
</evidence>
<dbReference type="EMBL" id="OV170227">
    <property type="protein sequence ID" value="CAH0728016.1"/>
    <property type="molecule type" value="Genomic_DNA"/>
</dbReference>
<gene>
    <name evidence="6" type="ORF">BINO364_LOCUS13281</name>
</gene>
<dbReference type="GO" id="GO:0004867">
    <property type="term" value="F:serine-type endopeptidase inhibitor activity"/>
    <property type="evidence" value="ECO:0007669"/>
    <property type="project" value="UniProtKB-KW"/>
</dbReference>
<dbReference type="PROSITE" id="PS00284">
    <property type="entry name" value="SERPIN"/>
    <property type="match status" value="1"/>
</dbReference>
<dbReference type="Gene3D" id="2.10.25.10">
    <property type="entry name" value="Laminin"/>
    <property type="match status" value="1"/>
</dbReference>
<dbReference type="GO" id="GO:0005615">
    <property type="term" value="C:extracellular space"/>
    <property type="evidence" value="ECO:0007669"/>
    <property type="project" value="InterPro"/>
</dbReference>
<keyword evidence="7" id="KW-1185">Reference proteome</keyword>
<evidence type="ECO:0000313" key="6">
    <source>
        <dbReference type="EMBL" id="CAH0728016.1"/>
    </source>
</evidence>
<dbReference type="InterPro" id="IPR036186">
    <property type="entry name" value="Serpin_sf"/>
</dbReference>
<feature type="domain" description="Serpin" evidence="5">
    <location>
        <begin position="111"/>
        <end position="472"/>
    </location>
</feature>
<dbReference type="SUPFAM" id="SSF56574">
    <property type="entry name" value="Serpins"/>
    <property type="match status" value="1"/>
</dbReference>
<dbReference type="CDD" id="cd19941">
    <property type="entry name" value="TIL"/>
    <property type="match status" value="1"/>
</dbReference>
<name>A0A8J9UX01_9NEOP</name>
<dbReference type="InterPro" id="IPR023796">
    <property type="entry name" value="Serpin_dom"/>
</dbReference>
<dbReference type="InterPro" id="IPR000215">
    <property type="entry name" value="Serpin_fam"/>
</dbReference>
<dbReference type="Proteomes" id="UP000838878">
    <property type="component" value="Chromosome 7"/>
</dbReference>
<reference evidence="6" key="1">
    <citation type="submission" date="2021-12" db="EMBL/GenBank/DDBJ databases">
        <authorList>
            <person name="Martin H S."/>
        </authorList>
    </citation>
    <scope>NUCLEOTIDE SEQUENCE</scope>
</reference>
<protein>
    <recommendedName>
        <fullName evidence="5">Serpin domain-containing protein</fullName>
    </recommendedName>
</protein>
<dbReference type="OrthoDB" id="5945029at2759"/>
<dbReference type="SUPFAM" id="SSF57567">
    <property type="entry name" value="Serine protease inhibitors"/>
    <property type="match status" value="1"/>
</dbReference>
<accession>A0A8J9UX01</accession>
<proteinExistence type="inferred from homology"/>
<dbReference type="Gene3D" id="2.30.39.10">
    <property type="entry name" value="Alpha-1-antitrypsin, domain 1"/>
    <property type="match status" value="1"/>
</dbReference>
<keyword evidence="3" id="KW-0722">Serine protease inhibitor</keyword>
<keyword evidence="2" id="KW-0646">Protease inhibitor</keyword>
<sequence length="473" mass="52568">MKFRAANLLVHQKLAKASEVTCTGTNEYFGFGTPCDNECAKLSKQNQTNCPFVNVKRTEMCYCEEGYARDVNKTCIPFDKCPKNCDQDDENNNEDNDNGVQKFTEGNVDFTESFIYVASQLDPEVSAIYSPFSLLFLLAQLALYASGTSLDELLSVLNISKSSIRSTIPYYLTELNSQENATFSLAERIYASIEFKLNPCFEKDTRDIFFAEAQNVNFSNPTEAADIINQWVANKTNNLITDLVPPDSLSRNTIVVLVNAIYFKGTWEKLFKTENTKKGDFYVNENKNVTVNMMNQIESFKYADIPSQGVQVIELPYVNSNFSYLVLLPKLKDGLSKVLEQLRNKTNSVLQDAISKLELNRVNLFLPTIDTTTTTDLKDVLQKLNVSAIFDSSTANLNSISDDPTIKPFVTSALQKATITVNEFGSEAAAGTAIVVGVTSAQPAPSIEFNADHPFVYFILYKGTPIFGGIFAG</sequence>
<comment type="similarity">
    <text evidence="1 4">Belongs to the serpin family.</text>
</comment>
<evidence type="ECO:0000256" key="1">
    <source>
        <dbReference type="ARBA" id="ARBA00009500"/>
    </source>
</evidence>
<dbReference type="InterPro" id="IPR036084">
    <property type="entry name" value="Ser_inhib-like_sf"/>
</dbReference>
<evidence type="ECO:0000256" key="3">
    <source>
        <dbReference type="ARBA" id="ARBA00022900"/>
    </source>
</evidence>
<dbReference type="PANTHER" id="PTHR11461:SF211">
    <property type="entry name" value="GH10112P-RELATED"/>
    <property type="match status" value="1"/>
</dbReference>
<feature type="non-terminal residue" evidence="6">
    <location>
        <position position="473"/>
    </location>
</feature>